<evidence type="ECO:0000313" key="3">
    <source>
        <dbReference type="Proteomes" id="UP000612855"/>
    </source>
</evidence>
<protein>
    <submittedName>
        <fullName evidence="2">Uncharacterized protein</fullName>
    </submittedName>
</protein>
<dbReference type="AlphaFoldDB" id="A0A917A181"/>
<feature type="transmembrane region" description="Helical" evidence="1">
    <location>
        <begin position="5"/>
        <end position="21"/>
    </location>
</feature>
<organism evidence="2 3">
    <name type="scientific">Primorskyibacter flagellatus</name>
    <dbReference type="NCBI Taxonomy" id="1387277"/>
    <lineage>
        <taxon>Bacteria</taxon>
        <taxon>Pseudomonadati</taxon>
        <taxon>Pseudomonadota</taxon>
        <taxon>Alphaproteobacteria</taxon>
        <taxon>Rhodobacterales</taxon>
        <taxon>Roseobacteraceae</taxon>
        <taxon>Primorskyibacter</taxon>
    </lineage>
</organism>
<gene>
    <name evidence="2" type="ORF">GCM10011360_06890</name>
</gene>
<proteinExistence type="predicted"/>
<keyword evidence="3" id="KW-1185">Reference proteome</keyword>
<feature type="transmembrane region" description="Helical" evidence="1">
    <location>
        <begin position="138"/>
        <end position="157"/>
    </location>
</feature>
<feature type="transmembrane region" description="Helical" evidence="1">
    <location>
        <begin position="65"/>
        <end position="85"/>
    </location>
</feature>
<comment type="caution">
    <text evidence="2">The sequence shown here is derived from an EMBL/GenBank/DDBJ whole genome shotgun (WGS) entry which is preliminary data.</text>
</comment>
<dbReference type="EMBL" id="BMFJ01000001">
    <property type="protein sequence ID" value="GGE20849.1"/>
    <property type="molecule type" value="Genomic_DNA"/>
</dbReference>
<accession>A0A917A181</accession>
<name>A0A917A181_9RHOB</name>
<reference evidence="3" key="1">
    <citation type="journal article" date="2019" name="Int. J. Syst. Evol. Microbiol.">
        <title>The Global Catalogue of Microorganisms (GCM) 10K type strain sequencing project: providing services to taxonomists for standard genome sequencing and annotation.</title>
        <authorList>
            <consortium name="The Broad Institute Genomics Platform"/>
            <consortium name="The Broad Institute Genome Sequencing Center for Infectious Disease"/>
            <person name="Wu L."/>
            <person name="Ma J."/>
        </authorList>
    </citation>
    <scope>NUCLEOTIDE SEQUENCE [LARGE SCALE GENOMIC DNA]</scope>
    <source>
        <strain evidence="3">CGMCC 1.12664</strain>
    </source>
</reference>
<dbReference type="Proteomes" id="UP000612855">
    <property type="component" value="Unassembled WGS sequence"/>
</dbReference>
<feature type="transmembrane region" description="Helical" evidence="1">
    <location>
        <begin position="105"/>
        <end position="126"/>
    </location>
</feature>
<keyword evidence="1" id="KW-1133">Transmembrane helix</keyword>
<dbReference type="RefSeq" id="WP_188476274.1">
    <property type="nucleotide sequence ID" value="NZ_BMFJ01000001.1"/>
</dbReference>
<evidence type="ECO:0000256" key="1">
    <source>
        <dbReference type="SAM" id="Phobius"/>
    </source>
</evidence>
<feature type="transmembrane region" description="Helical" evidence="1">
    <location>
        <begin position="163"/>
        <end position="181"/>
    </location>
</feature>
<keyword evidence="1" id="KW-0812">Transmembrane</keyword>
<sequence>MLNQLAGYAYLVFLVLAPFSLLLPVGLMWRVAALAALALICGTIIRQPIHWTDMNAGASIGKFVLTLYAAVALLIFVGRLVWSAWKCRLTVTALRGPDTPARRALDQAVTALAGLVAGLVLSVTLARHLAGTTSGRTLDLSVAAIGLGLALALAALLRGPLRTAAVALSLTVGAVAGYGSTQSGRIPVKAAALAEGRPFCLASGQSDGTLNNLSQLGFFSLPKRPGTPHLALLIRDGERLEKFHWSVRLQSFRPGLIDDTGTCDPRTDFAAALRTGDILPRRVAVGASVFTVPDTDTMLATPRRLTLTSPVPPAPGGIAIPPGITLSFDDRPYPRLPDALPLSELPGSSAIDIDALASGKARLHVVGPDDRGRDIRIDCLMGAWADRLCEVQVTEGRARITFRMPVMHLQDWSRAADHVTALFDAMKDPR</sequence>
<keyword evidence="1" id="KW-0472">Membrane</keyword>
<evidence type="ECO:0000313" key="2">
    <source>
        <dbReference type="EMBL" id="GGE20849.1"/>
    </source>
</evidence>